<proteinExistence type="predicted"/>
<keyword evidence="2" id="KW-1185">Reference proteome</keyword>
<evidence type="ECO:0008006" key="3">
    <source>
        <dbReference type="Google" id="ProtNLM"/>
    </source>
</evidence>
<sequence length="381" mass="43949">MMDLKRRINSTQGGFDGGPNGLQARRAHAIQSYLHMLMQNNRREIEASERVAEAQGFAPQWGGRQVHSWAKLWITDQKLPKSQHGRHIKLFTLLEDPTICAELQSYVRSNKWAVDPAKLADFSATKMVPKVAEVYGTNLMNKEIPLGLKKYLELQLFSRIHMKATWGANDGKKMSWVHEKEHTLKKKGVGRGIHQSDVICSTVGWLKGFFVKQLKEKIIPTFEDVHGPGCQALFLIDNSQGHLAYSQDALLSSQMNMNPVGKQARMRDGWFLQDGQRITQPMVFPKDHPKFPDQPKGMRHRYLRENCNYTFTTLQENLPKGLEFVSVETIRKWEHWMWRWVDAYDVGMGTREAHLQVQKFSSRRYKSHRRIPESLAAQLGN</sequence>
<organism evidence="1 2">
    <name type="scientific">Thelephora terrestris</name>
    <dbReference type="NCBI Taxonomy" id="56493"/>
    <lineage>
        <taxon>Eukaryota</taxon>
        <taxon>Fungi</taxon>
        <taxon>Dikarya</taxon>
        <taxon>Basidiomycota</taxon>
        <taxon>Agaricomycotina</taxon>
        <taxon>Agaricomycetes</taxon>
        <taxon>Thelephorales</taxon>
        <taxon>Thelephoraceae</taxon>
        <taxon>Thelephora</taxon>
    </lineage>
</organism>
<name>A0A9P6H709_9AGAM</name>
<protein>
    <recommendedName>
        <fullName evidence="3">DDE-1 domain-containing protein</fullName>
    </recommendedName>
</protein>
<dbReference type="EMBL" id="WIUZ02000016">
    <property type="protein sequence ID" value="KAF9780595.1"/>
    <property type="molecule type" value="Genomic_DNA"/>
</dbReference>
<evidence type="ECO:0000313" key="2">
    <source>
        <dbReference type="Proteomes" id="UP000736335"/>
    </source>
</evidence>
<dbReference type="PANTHER" id="PTHR35871">
    <property type="entry name" value="EXPRESSED PROTEIN"/>
    <property type="match status" value="1"/>
</dbReference>
<evidence type="ECO:0000313" key="1">
    <source>
        <dbReference type="EMBL" id="KAF9780595.1"/>
    </source>
</evidence>
<dbReference type="AlphaFoldDB" id="A0A9P6H709"/>
<reference evidence="1" key="2">
    <citation type="submission" date="2020-11" db="EMBL/GenBank/DDBJ databases">
        <authorList>
            <consortium name="DOE Joint Genome Institute"/>
            <person name="Kuo A."/>
            <person name="Miyauchi S."/>
            <person name="Kiss E."/>
            <person name="Drula E."/>
            <person name="Kohler A."/>
            <person name="Sanchez-Garcia M."/>
            <person name="Andreopoulos B."/>
            <person name="Barry K.W."/>
            <person name="Bonito G."/>
            <person name="Buee M."/>
            <person name="Carver A."/>
            <person name="Chen C."/>
            <person name="Cichocki N."/>
            <person name="Clum A."/>
            <person name="Culley D."/>
            <person name="Crous P.W."/>
            <person name="Fauchery L."/>
            <person name="Girlanda M."/>
            <person name="Hayes R."/>
            <person name="Keri Z."/>
            <person name="Labutti K."/>
            <person name="Lipzen A."/>
            <person name="Lombard V."/>
            <person name="Magnuson J."/>
            <person name="Maillard F."/>
            <person name="Morin E."/>
            <person name="Murat C."/>
            <person name="Nolan M."/>
            <person name="Ohm R."/>
            <person name="Pangilinan J."/>
            <person name="Pereira M."/>
            <person name="Perotto S."/>
            <person name="Peter M."/>
            <person name="Riley R."/>
            <person name="Sitrit Y."/>
            <person name="Stielow B."/>
            <person name="Szollosi G."/>
            <person name="Zifcakova L."/>
            <person name="Stursova M."/>
            <person name="Spatafora J.W."/>
            <person name="Tedersoo L."/>
            <person name="Vaario L.-M."/>
            <person name="Yamada A."/>
            <person name="Yan M."/>
            <person name="Wang P."/>
            <person name="Xu J."/>
            <person name="Bruns T."/>
            <person name="Baldrian P."/>
            <person name="Vilgalys R."/>
            <person name="Henrissat B."/>
            <person name="Grigoriev I.V."/>
            <person name="Hibbett D."/>
            <person name="Nagy L.G."/>
            <person name="Martin F.M."/>
        </authorList>
    </citation>
    <scope>NUCLEOTIDE SEQUENCE</scope>
    <source>
        <strain evidence="1">UH-Tt-Lm1</strain>
    </source>
</reference>
<reference evidence="1" key="1">
    <citation type="journal article" date="2020" name="Nat. Commun.">
        <title>Large-scale genome sequencing of mycorrhizal fungi provides insights into the early evolution of symbiotic traits.</title>
        <authorList>
            <person name="Miyauchi S."/>
            <person name="Kiss E."/>
            <person name="Kuo A."/>
            <person name="Drula E."/>
            <person name="Kohler A."/>
            <person name="Sanchez-Garcia M."/>
            <person name="Morin E."/>
            <person name="Andreopoulos B."/>
            <person name="Barry K.W."/>
            <person name="Bonito G."/>
            <person name="Buee M."/>
            <person name="Carver A."/>
            <person name="Chen C."/>
            <person name="Cichocki N."/>
            <person name="Clum A."/>
            <person name="Culley D."/>
            <person name="Crous P.W."/>
            <person name="Fauchery L."/>
            <person name="Girlanda M."/>
            <person name="Hayes R.D."/>
            <person name="Keri Z."/>
            <person name="LaButti K."/>
            <person name="Lipzen A."/>
            <person name="Lombard V."/>
            <person name="Magnuson J."/>
            <person name="Maillard F."/>
            <person name="Murat C."/>
            <person name="Nolan M."/>
            <person name="Ohm R.A."/>
            <person name="Pangilinan J."/>
            <person name="Pereira M.F."/>
            <person name="Perotto S."/>
            <person name="Peter M."/>
            <person name="Pfister S."/>
            <person name="Riley R."/>
            <person name="Sitrit Y."/>
            <person name="Stielow J.B."/>
            <person name="Szollosi G."/>
            <person name="Zifcakova L."/>
            <person name="Stursova M."/>
            <person name="Spatafora J.W."/>
            <person name="Tedersoo L."/>
            <person name="Vaario L.M."/>
            <person name="Yamada A."/>
            <person name="Yan M."/>
            <person name="Wang P."/>
            <person name="Xu J."/>
            <person name="Bruns T."/>
            <person name="Baldrian P."/>
            <person name="Vilgalys R."/>
            <person name="Dunand C."/>
            <person name="Henrissat B."/>
            <person name="Grigoriev I.V."/>
            <person name="Hibbett D."/>
            <person name="Nagy L.G."/>
            <person name="Martin F.M."/>
        </authorList>
    </citation>
    <scope>NUCLEOTIDE SEQUENCE</scope>
    <source>
        <strain evidence="1">UH-Tt-Lm1</strain>
    </source>
</reference>
<dbReference type="PANTHER" id="PTHR35871:SF1">
    <property type="entry name" value="CXC1-LIKE CYSTEINE CLUSTER ASSOCIATED WITH KDZ TRANSPOSASES DOMAIN-CONTAINING PROTEIN"/>
    <property type="match status" value="1"/>
</dbReference>
<dbReference type="OrthoDB" id="3218065at2759"/>
<gene>
    <name evidence="1" type="ORF">BJ322DRAFT_1101413</name>
</gene>
<dbReference type="Proteomes" id="UP000736335">
    <property type="component" value="Unassembled WGS sequence"/>
</dbReference>
<comment type="caution">
    <text evidence="1">The sequence shown here is derived from an EMBL/GenBank/DDBJ whole genome shotgun (WGS) entry which is preliminary data.</text>
</comment>
<accession>A0A9P6H709</accession>